<comment type="cofactor">
    <cofactor evidence="1">
        <name>pyridoxal 5'-phosphate</name>
        <dbReference type="ChEBI" id="CHEBI:597326"/>
    </cofactor>
</comment>
<reference evidence="10 11" key="1">
    <citation type="submission" date="2019-01" db="EMBL/GenBank/DDBJ databases">
        <title>Lujinxingia litoralis gen. nov., sp. nov. and Lujinxingia sediminis gen. nov., sp. nov., new members in the order Bradymonadales, isolated from coastal sediment.</title>
        <authorList>
            <person name="Li C.-M."/>
        </authorList>
    </citation>
    <scope>NUCLEOTIDE SEQUENCE [LARGE SCALE GENOMIC DNA]</scope>
    <source>
        <strain evidence="10 11">SEH01</strain>
    </source>
</reference>
<comment type="similarity">
    <text evidence="2">Belongs to the class-V pyridoxal-phosphate-dependent aminotransferase family. NifS/IscS subfamily.</text>
</comment>
<proteinExistence type="inferred from homology"/>
<keyword evidence="3" id="KW-0808">Transferase</keyword>
<dbReference type="InterPro" id="IPR015422">
    <property type="entry name" value="PyrdxlP-dep_Trfase_small"/>
</dbReference>
<evidence type="ECO:0000313" key="10">
    <source>
        <dbReference type="EMBL" id="RVU48212.1"/>
    </source>
</evidence>
<gene>
    <name evidence="10" type="ORF">EA187_01885</name>
</gene>
<dbReference type="InterPro" id="IPR016454">
    <property type="entry name" value="Cysteine_dSase"/>
</dbReference>
<evidence type="ECO:0000256" key="5">
    <source>
        <dbReference type="ARBA" id="ARBA00022898"/>
    </source>
</evidence>
<evidence type="ECO:0000256" key="8">
    <source>
        <dbReference type="ARBA" id="ARBA00050776"/>
    </source>
</evidence>
<evidence type="ECO:0000313" key="11">
    <source>
        <dbReference type="Proteomes" id="UP000282926"/>
    </source>
</evidence>
<keyword evidence="5" id="KW-0663">Pyridoxal phosphate</keyword>
<comment type="caution">
    <text evidence="10">The sequence shown here is derived from an EMBL/GenBank/DDBJ whole genome shotgun (WGS) entry which is preliminary data.</text>
</comment>
<dbReference type="Pfam" id="PF00266">
    <property type="entry name" value="Aminotran_5"/>
    <property type="match status" value="1"/>
</dbReference>
<evidence type="ECO:0000256" key="4">
    <source>
        <dbReference type="ARBA" id="ARBA00022723"/>
    </source>
</evidence>
<dbReference type="Gene3D" id="3.40.640.10">
    <property type="entry name" value="Type I PLP-dependent aspartate aminotransferase-like (Major domain)"/>
    <property type="match status" value="1"/>
</dbReference>
<protein>
    <submittedName>
        <fullName evidence="10">Cysteine desulfurase</fullName>
    </submittedName>
</protein>
<sequence>MRALVLRLLSPRRCSMSQRIYLDWNATAPVLPEVREAMVEALGAVHGNASSIHREGQAARAVVERARRAVARAVGAPAQAVVLTAGATESNNQVLRQHARQTTDPFIVCTVVEHPSVLETVRALEKQGVRVALWPVDSKGRLQKGWLKEQLNAGATLVSVMWANNEIGNIYDIAAIGAEVQAAGATFHVDGTQALGRIPMDFASSHIDYMTLSFHKMGGPKGIGAIVTREGLIVEALLTGGHQERGRRPGTENVPAAAGLEAAARALGTQLDTWREALGERRHSFIEALQSQIEGMELRGDTEHQLLNTLNVAFEGVDGEDLLLAIDLEGISASSGSACTAGSLEPSHVVLAMGFDEPSARRSVRLSFGPHTPMDDLERAASIIAAVVTRLRAMGVNSPV</sequence>
<evidence type="ECO:0000256" key="3">
    <source>
        <dbReference type="ARBA" id="ARBA00022679"/>
    </source>
</evidence>
<dbReference type="InterPro" id="IPR015421">
    <property type="entry name" value="PyrdxlP-dep_Trfase_major"/>
</dbReference>
<evidence type="ECO:0000256" key="2">
    <source>
        <dbReference type="ARBA" id="ARBA00006490"/>
    </source>
</evidence>
<evidence type="ECO:0000256" key="6">
    <source>
        <dbReference type="ARBA" id="ARBA00023004"/>
    </source>
</evidence>
<dbReference type="Gene3D" id="3.90.1150.10">
    <property type="entry name" value="Aspartate Aminotransferase, domain 1"/>
    <property type="match status" value="1"/>
</dbReference>
<keyword evidence="7" id="KW-0411">Iron-sulfur</keyword>
<feature type="domain" description="Aminotransferase class V" evidence="9">
    <location>
        <begin position="20"/>
        <end position="379"/>
    </location>
</feature>
<keyword evidence="11" id="KW-1185">Reference proteome</keyword>
<keyword evidence="4" id="KW-0479">Metal-binding</keyword>
<dbReference type="PANTHER" id="PTHR11601">
    <property type="entry name" value="CYSTEINE DESULFURYLASE FAMILY MEMBER"/>
    <property type="match status" value="1"/>
</dbReference>
<organism evidence="10 11">
    <name type="scientific">Lujinxingia sediminis</name>
    <dbReference type="NCBI Taxonomy" id="2480984"/>
    <lineage>
        <taxon>Bacteria</taxon>
        <taxon>Deltaproteobacteria</taxon>
        <taxon>Bradymonadales</taxon>
        <taxon>Lujinxingiaceae</taxon>
        <taxon>Lujinxingia</taxon>
    </lineage>
</organism>
<dbReference type="PANTHER" id="PTHR11601:SF34">
    <property type="entry name" value="CYSTEINE DESULFURASE"/>
    <property type="match status" value="1"/>
</dbReference>
<accession>A0ABY0CWF1</accession>
<comment type="catalytic activity">
    <reaction evidence="8">
        <text>(sulfur carrier)-H + L-cysteine = (sulfur carrier)-SH + L-alanine</text>
        <dbReference type="Rhea" id="RHEA:43892"/>
        <dbReference type="Rhea" id="RHEA-COMP:14737"/>
        <dbReference type="Rhea" id="RHEA-COMP:14739"/>
        <dbReference type="ChEBI" id="CHEBI:29917"/>
        <dbReference type="ChEBI" id="CHEBI:35235"/>
        <dbReference type="ChEBI" id="CHEBI:57972"/>
        <dbReference type="ChEBI" id="CHEBI:64428"/>
        <dbReference type="EC" id="2.8.1.7"/>
    </reaction>
</comment>
<dbReference type="EMBL" id="SADD01000001">
    <property type="protein sequence ID" value="RVU48212.1"/>
    <property type="molecule type" value="Genomic_DNA"/>
</dbReference>
<dbReference type="Gene3D" id="1.10.260.50">
    <property type="match status" value="1"/>
</dbReference>
<keyword evidence="6" id="KW-0408">Iron</keyword>
<evidence type="ECO:0000259" key="9">
    <source>
        <dbReference type="Pfam" id="PF00266"/>
    </source>
</evidence>
<dbReference type="PIRSF" id="PIRSF005572">
    <property type="entry name" value="NifS"/>
    <property type="match status" value="1"/>
</dbReference>
<dbReference type="SUPFAM" id="SSF53383">
    <property type="entry name" value="PLP-dependent transferases"/>
    <property type="match status" value="1"/>
</dbReference>
<dbReference type="InterPro" id="IPR015424">
    <property type="entry name" value="PyrdxlP-dep_Trfase"/>
</dbReference>
<dbReference type="Proteomes" id="UP000282926">
    <property type="component" value="Unassembled WGS sequence"/>
</dbReference>
<name>A0ABY0CWF1_9DELT</name>
<dbReference type="InterPro" id="IPR000192">
    <property type="entry name" value="Aminotrans_V_dom"/>
</dbReference>
<evidence type="ECO:0000256" key="1">
    <source>
        <dbReference type="ARBA" id="ARBA00001933"/>
    </source>
</evidence>
<evidence type="ECO:0000256" key="7">
    <source>
        <dbReference type="ARBA" id="ARBA00023014"/>
    </source>
</evidence>